<name>A0ABR0M900_9PEZI</name>
<dbReference type="PANTHER" id="PTHR36205:SF1">
    <property type="entry name" value="MAJOR FACILITATOR SUPERFAMILY TRANSPORTER"/>
    <property type="match status" value="1"/>
</dbReference>
<proteinExistence type="predicted"/>
<feature type="compositionally biased region" description="Basic and acidic residues" evidence="1">
    <location>
        <begin position="24"/>
        <end position="36"/>
    </location>
</feature>
<evidence type="ECO:0000256" key="2">
    <source>
        <dbReference type="SAM" id="Phobius"/>
    </source>
</evidence>
<comment type="caution">
    <text evidence="3">The sequence shown here is derived from an EMBL/GenBank/DDBJ whole genome shotgun (WGS) entry which is preliminary data.</text>
</comment>
<dbReference type="Pfam" id="PF11885">
    <property type="entry name" value="DUF3405"/>
    <property type="match status" value="1"/>
</dbReference>
<evidence type="ECO:0000256" key="1">
    <source>
        <dbReference type="SAM" id="MobiDB-lite"/>
    </source>
</evidence>
<keyword evidence="4" id="KW-1185">Reference proteome</keyword>
<dbReference type="InterPro" id="IPR021822">
    <property type="entry name" value="DUF3405"/>
</dbReference>
<keyword evidence="2" id="KW-0812">Transmembrane</keyword>
<feature type="compositionally biased region" description="Polar residues" evidence="1">
    <location>
        <begin position="353"/>
        <end position="363"/>
    </location>
</feature>
<dbReference type="EMBL" id="JAVRRA010000026">
    <property type="protein sequence ID" value="KAK5295711.1"/>
    <property type="molecule type" value="Genomic_DNA"/>
</dbReference>
<protein>
    <submittedName>
        <fullName evidence="3">Uncharacterized protein</fullName>
    </submittedName>
</protein>
<keyword evidence="2" id="KW-0472">Membrane</keyword>
<feature type="transmembrane region" description="Helical" evidence="2">
    <location>
        <begin position="88"/>
        <end position="109"/>
    </location>
</feature>
<accession>A0ABR0M900</accession>
<dbReference type="Proteomes" id="UP001357485">
    <property type="component" value="Unassembled WGS sequence"/>
</dbReference>
<feature type="region of interest" description="Disordered" evidence="1">
    <location>
        <begin position="15"/>
        <end position="76"/>
    </location>
</feature>
<evidence type="ECO:0000313" key="3">
    <source>
        <dbReference type="EMBL" id="KAK5295711.1"/>
    </source>
</evidence>
<sequence length="820" mass="93597">MAALRSFNPLNVAKRKTQDYSSAPREDPDHLEKRTSVESSDFMYPSSSSTQSSRETSETHQPMLRRSSSAQRKASAYTYRAPRRFSRYFAIALGSTLVIFILTLTRLSWSSAKSVQLGLSKPPPKPPAWEEFPFLTRYHGGIRTLTVREHNKPEYPGGEDNLPQAPAAAGAVEEKESMQRREGQLLQPGNKFIPYPDYASDTYKSDYGSVAECYLDVEKSKRPPQLHSYHGIPRGFPDPIMGSYKLLGIRNDVCFERYGRLGPYGRKLGGSGAGMEGDREGAEAVWSETTEIDYRPVKWMEVQERCAEANRYRFRAKPKGRNHFFQTMAVGGPDQEPPAYTSGGGKELDVTVDETQPSNSTDQLPPKEPRPKKLLPRTAVLIRTWWDYNYDAEDLFFLRALISELSILSGGEYTVHFLIHVKDNNMQIWSDDETYQRVLDNALPNEFKGMGTLWSERQMGLIYGGVEESFYRDLPVHGAYRSTFMPVQYFAHQHPEYDFVWHWEMDIRYTGHFYHLFTQVSEWAKKQPRKGLWERNGRFYVPSEHGSWEDFRQMVRVQTEHGTASKQNIYAKPAAGVDPNNPNDAQERPEKPIWGPHRPEFNDVETDHDVLPPDGLTYAKDDYTWGVGEEADLITFNPLFDPAGTNWILAADVTGYNHTAALPPRRTAIITAARLSRRLLETMHRETALKRHTMFSEMWPGSVALHHGLKAVYAPHPVYIDRRWPPSYLAAIFNNGRNGAAGGARTSVFSDERQHNFLGTTWYYHAGFAGNLWRRWLGYKVDNDGGEEAELAGEGRMCLPAMLLHPVKQVDLIYEHREGE</sequence>
<organism evidence="3 4">
    <name type="scientific">Cryomyces antarcticus</name>
    <dbReference type="NCBI Taxonomy" id="329879"/>
    <lineage>
        <taxon>Eukaryota</taxon>
        <taxon>Fungi</taxon>
        <taxon>Dikarya</taxon>
        <taxon>Ascomycota</taxon>
        <taxon>Pezizomycotina</taxon>
        <taxon>Dothideomycetes</taxon>
        <taxon>Dothideomycetes incertae sedis</taxon>
        <taxon>Cryomyces</taxon>
    </lineage>
</organism>
<gene>
    <name evidence="3" type="ORF">LTR16_000772</name>
</gene>
<feature type="compositionally biased region" description="Low complexity" evidence="1">
    <location>
        <begin position="65"/>
        <end position="76"/>
    </location>
</feature>
<dbReference type="PANTHER" id="PTHR36205">
    <property type="entry name" value="CHROMOSOME 19, WHOLE GENOME SHOTGUN SEQUENCE"/>
    <property type="match status" value="1"/>
</dbReference>
<evidence type="ECO:0000313" key="4">
    <source>
        <dbReference type="Proteomes" id="UP001357485"/>
    </source>
</evidence>
<feature type="region of interest" description="Disordered" evidence="1">
    <location>
        <begin position="573"/>
        <end position="593"/>
    </location>
</feature>
<feature type="region of interest" description="Disordered" evidence="1">
    <location>
        <begin position="330"/>
        <end position="371"/>
    </location>
</feature>
<reference evidence="3 4" key="1">
    <citation type="submission" date="2023-08" db="EMBL/GenBank/DDBJ databases">
        <title>Black Yeasts Isolated from many extreme environments.</title>
        <authorList>
            <person name="Coleine C."/>
            <person name="Stajich J.E."/>
            <person name="Selbmann L."/>
        </authorList>
    </citation>
    <scope>NUCLEOTIDE SEQUENCE [LARGE SCALE GENOMIC DNA]</scope>
    <source>
        <strain evidence="3 4">CCFEE 536</strain>
    </source>
</reference>
<keyword evidence="2" id="KW-1133">Transmembrane helix</keyword>